<dbReference type="SUPFAM" id="SSF51735">
    <property type="entry name" value="NAD(P)-binding Rossmann-fold domains"/>
    <property type="match status" value="1"/>
</dbReference>
<dbReference type="EC" id="6.2.1.13" evidence="2"/>
<dbReference type="PANTHER" id="PTHR43334:SF2">
    <property type="entry name" value="ACETATE--COA LIGASE [ADP-FORMING]"/>
    <property type="match status" value="1"/>
</dbReference>
<dbReference type="GO" id="GO:0043758">
    <property type="term" value="F:acetate-CoA ligase (ADP-forming) activity"/>
    <property type="evidence" value="ECO:0007669"/>
    <property type="project" value="UniProtKB-EC"/>
</dbReference>
<dbReference type="InterPro" id="IPR003781">
    <property type="entry name" value="CoA-bd"/>
</dbReference>
<evidence type="ECO:0000256" key="1">
    <source>
        <dbReference type="ARBA" id="ARBA00001619"/>
    </source>
</evidence>
<proteinExistence type="predicted"/>
<evidence type="ECO:0000256" key="4">
    <source>
        <dbReference type="ARBA" id="ARBA00022741"/>
    </source>
</evidence>
<dbReference type="Gene3D" id="3.40.50.261">
    <property type="entry name" value="Succinyl-CoA synthetase domains"/>
    <property type="match status" value="2"/>
</dbReference>
<dbReference type="InterPro" id="IPR051538">
    <property type="entry name" value="Acyl-CoA_Synth/Transferase"/>
</dbReference>
<keyword evidence="3" id="KW-0436">Ligase</keyword>
<dbReference type="InterPro" id="IPR013815">
    <property type="entry name" value="ATP_grasp_subdomain_1"/>
</dbReference>
<dbReference type="GO" id="GO:0005524">
    <property type="term" value="F:ATP binding"/>
    <property type="evidence" value="ECO:0007669"/>
    <property type="project" value="UniProtKB-UniRule"/>
</dbReference>
<dbReference type="Gene3D" id="3.30.470.20">
    <property type="entry name" value="ATP-grasp fold, B domain"/>
    <property type="match status" value="1"/>
</dbReference>
<dbReference type="InterPro" id="IPR016102">
    <property type="entry name" value="Succinyl-CoA_synth-like"/>
</dbReference>
<protein>
    <recommendedName>
        <fullName evidence="2">acetate--CoA ligase (ADP-forming)</fullName>
        <ecNumber evidence="2">6.2.1.13</ecNumber>
    </recommendedName>
</protein>
<name>A0A7C3YHX9_9EURY</name>
<keyword evidence="5 6" id="KW-0067">ATP-binding</keyword>
<accession>A0A7C3YHX9</accession>
<dbReference type="Gene3D" id="3.40.50.720">
    <property type="entry name" value="NAD(P)-binding Rossmann-like Domain"/>
    <property type="match status" value="1"/>
</dbReference>
<organism evidence="8">
    <name type="scientific">Geoglobus ahangari</name>
    <dbReference type="NCBI Taxonomy" id="113653"/>
    <lineage>
        <taxon>Archaea</taxon>
        <taxon>Methanobacteriati</taxon>
        <taxon>Methanobacteriota</taxon>
        <taxon>Archaeoglobi</taxon>
        <taxon>Archaeoglobales</taxon>
        <taxon>Archaeoglobaceae</taxon>
        <taxon>Geoglobus</taxon>
    </lineage>
</organism>
<evidence type="ECO:0000256" key="5">
    <source>
        <dbReference type="ARBA" id="ARBA00022840"/>
    </source>
</evidence>
<sequence>MILPEHKAKDLLEKYGIRTARCILVEDEDEAVFAAKSIGYPVVMKVAGIVHKSDVGGVILDIRSDEEVKEAFRQLISIPGAEGVTVQPMLPKGIEVIVGVGENEQFGSYVMFGLGGVFVEVLRDVSIRLLPVTRDEAKEMIKSVKGFKILSGYRGVKGDVEALADLIVKLNEIVEKENIIEMDLNPIFVYEKGYAVADARIIIGKRKKFDYQIDDLERLIYPKRVAVIGASRREGRPGYNIVWNLKRYFKGEIYPINPKTDKILDLKCYPSILDVPEDIDLAIIAVPASSVPDVMRDCAKKGLKGVVIVSSGFSEEGEEGKKYEEEILKIAKKHGIRIFGPNTTGIMNADNGLITSFAVIPQIREGNISIIAQTGLFLGILIESILTNHPSVGFSKIIGIGNKIDIDDYEVLHYLLRDGKTKVVGIYMEGIKNGRAFYDVAKRSDKAVVVFKSGKTEYGKKAALSHTASICGDDDIFNAVCEQANIIRVYDFEELLDVAKAISLQPLPKGDRIAIIHYSGSGCVQGADAAYLNGLKILDFNKQTVDKIRNVTPQWHRINNPVDVWPMVEYYGIEAYDVVIEAVLEDENVDSLVVSVMTSKHWNKLIYHPDFKKFRKFKKPLFFVIEGPRDLVFELKNEYELNGFPVYRDVITAVNVLGKVTKWSLRRFS</sequence>
<gene>
    <name evidence="8" type="ORF">ENX77_07515</name>
</gene>
<dbReference type="Pfam" id="PF13549">
    <property type="entry name" value="ATP-grasp_5"/>
    <property type="match status" value="1"/>
</dbReference>
<dbReference type="Pfam" id="PF13607">
    <property type="entry name" value="Succ_CoA_lig"/>
    <property type="match status" value="1"/>
</dbReference>
<dbReference type="SUPFAM" id="SSF56059">
    <property type="entry name" value="Glutathione synthetase ATP-binding domain-like"/>
    <property type="match status" value="1"/>
</dbReference>
<comment type="caution">
    <text evidence="8">The sequence shown here is derived from an EMBL/GenBank/DDBJ whole genome shotgun (WGS) entry which is preliminary data.</text>
</comment>
<evidence type="ECO:0000256" key="2">
    <source>
        <dbReference type="ARBA" id="ARBA00012957"/>
    </source>
</evidence>
<evidence type="ECO:0000313" key="8">
    <source>
        <dbReference type="EMBL" id="HGE66941.1"/>
    </source>
</evidence>
<evidence type="ECO:0000256" key="6">
    <source>
        <dbReference type="PROSITE-ProRule" id="PRU00409"/>
    </source>
</evidence>
<dbReference type="PANTHER" id="PTHR43334">
    <property type="entry name" value="ACETATE--COA LIGASE [ADP-FORMING]"/>
    <property type="match status" value="1"/>
</dbReference>
<dbReference type="AlphaFoldDB" id="A0A7C3YHX9"/>
<feature type="domain" description="ATP-grasp" evidence="7">
    <location>
        <begin position="9"/>
        <end position="45"/>
    </location>
</feature>
<evidence type="ECO:0000256" key="3">
    <source>
        <dbReference type="ARBA" id="ARBA00022598"/>
    </source>
</evidence>
<reference evidence="8" key="1">
    <citation type="journal article" date="2020" name="mSystems">
        <title>Genome- and Community-Level Interaction Insights into Carbon Utilization and Element Cycling Functions of Hydrothermarchaeota in Hydrothermal Sediment.</title>
        <authorList>
            <person name="Zhou Z."/>
            <person name="Liu Y."/>
            <person name="Xu W."/>
            <person name="Pan J."/>
            <person name="Luo Z.H."/>
            <person name="Li M."/>
        </authorList>
    </citation>
    <scope>NUCLEOTIDE SEQUENCE [LARGE SCALE GENOMIC DNA]</scope>
    <source>
        <strain evidence="8">SpSt-97</strain>
    </source>
</reference>
<dbReference type="GO" id="GO:0046872">
    <property type="term" value="F:metal ion binding"/>
    <property type="evidence" value="ECO:0007669"/>
    <property type="project" value="InterPro"/>
</dbReference>
<dbReference type="InterPro" id="IPR032875">
    <property type="entry name" value="Succ_CoA_lig_flav_dom"/>
</dbReference>
<dbReference type="SMART" id="SM00881">
    <property type="entry name" value="CoA_binding"/>
    <property type="match status" value="1"/>
</dbReference>
<dbReference type="PROSITE" id="PS50975">
    <property type="entry name" value="ATP_GRASP"/>
    <property type="match status" value="1"/>
</dbReference>
<dbReference type="InterPro" id="IPR011761">
    <property type="entry name" value="ATP-grasp"/>
</dbReference>
<dbReference type="EMBL" id="DTPI01000033">
    <property type="protein sequence ID" value="HGE66941.1"/>
    <property type="molecule type" value="Genomic_DNA"/>
</dbReference>
<dbReference type="SUPFAM" id="SSF52210">
    <property type="entry name" value="Succinyl-CoA synthetase domains"/>
    <property type="match status" value="2"/>
</dbReference>
<keyword evidence="4 6" id="KW-0547">Nucleotide-binding</keyword>
<dbReference type="InterPro" id="IPR036291">
    <property type="entry name" value="NAD(P)-bd_dom_sf"/>
</dbReference>
<dbReference type="Pfam" id="PF13380">
    <property type="entry name" value="CoA_binding_2"/>
    <property type="match status" value="1"/>
</dbReference>
<dbReference type="Gene3D" id="3.30.1490.20">
    <property type="entry name" value="ATP-grasp fold, A domain"/>
    <property type="match status" value="1"/>
</dbReference>
<evidence type="ECO:0000259" key="7">
    <source>
        <dbReference type="PROSITE" id="PS50975"/>
    </source>
</evidence>
<comment type="catalytic activity">
    <reaction evidence="1">
        <text>acetate + ATP + CoA = acetyl-CoA + ADP + phosphate</text>
        <dbReference type="Rhea" id="RHEA:15081"/>
        <dbReference type="ChEBI" id="CHEBI:30089"/>
        <dbReference type="ChEBI" id="CHEBI:30616"/>
        <dbReference type="ChEBI" id="CHEBI:43474"/>
        <dbReference type="ChEBI" id="CHEBI:57287"/>
        <dbReference type="ChEBI" id="CHEBI:57288"/>
        <dbReference type="ChEBI" id="CHEBI:456216"/>
        <dbReference type="EC" id="6.2.1.13"/>
    </reaction>
</comment>